<feature type="compositionally biased region" description="Basic residues" evidence="8">
    <location>
        <begin position="995"/>
        <end position="1010"/>
    </location>
</feature>
<feature type="region of interest" description="Disordered" evidence="8">
    <location>
        <begin position="219"/>
        <end position="816"/>
    </location>
</feature>
<dbReference type="PANTHER" id="PTHR44215">
    <property type="entry name" value="WD REPEAT-CONTAINING PROTEIN 75"/>
    <property type="match status" value="1"/>
</dbReference>
<feature type="compositionally biased region" description="Basic and acidic residues" evidence="8">
    <location>
        <begin position="493"/>
        <end position="523"/>
    </location>
</feature>
<feature type="compositionally biased region" description="Basic residues" evidence="8">
    <location>
        <begin position="939"/>
        <end position="948"/>
    </location>
</feature>
<dbReference type="InterPro" id="IPR053826">
    <property type="entry name" value="WDR75"/>
</dbReference>
<dbReference type="Gene3D" id="2.130.10.10">
    <property type="entry name" value="YVTN repeat-like/Quinoprotein amine dehydrogenase"/>
    <property type="match status" value="2"/>
</dbReference>
<feature type="compositionally biased region" description="Low complexity" evidence="8">
    <location>
        <begin position="425"/>
        <end position="438"/>
    </location>
</feature>
<dbReference type="GO" id="GO:0003723">
    <property type="term" value="F:RNA binding"/>
    <property type="evidence" value="ECO:0007669"/>
    <property type="project" value="InterPro"/>
</dbReference>
<feature type="region of interest" description="Disordered" evidence="8">
    <location>
        <begin position="1972"/>
        <end position="2080"/>
    </location>
</feature>
<evidence type="ECO:0000313" key="10">
    <source>
        <dbReference type="EMBL" id="JAQ14992.1"/>
    </source>
</evidence>
<dbReference type="GO" id="GO:0045943">
    <property type="term" value="P:positive regulation of transcription by RNA polymerase I"/>
    <property type="evidence" value="ECO:0007669"/>
    <property type="project" value="InterPro"/>
</dbReference>
<feature type="compositionally biased region" description="Basic and acidic residues" evidence="8">
    <location>
        <begin position="139"/>
        <end position="150"/>
    </location>
</feature>
<dbReference type="InterPro" id="IPR057644">
    <property type="entry name" value="Beta-prop_WDR75_2nd"/>
</dbReference>
<feature type="compositionally biased region" description="Basic and acidic residues" evidence="8">
    <location>
        <begin position="1156"/>
        <end position="1185"/>
    </location>
</feature>
<sequence length="2080" mass="229465">MVNLRSRIIPDKPEEAKAEVGTPRRRRASSVQPEAAGTADGKSDKQEDENASRRRRASSVLAESPRPRTRRFSGRPEEEDAPSTPRSQRKSLRSNTPDLSKTIKSNLFDEEPEEVKTRPAPIEEEDESPEKRGVRKSKKESDTKERELKTKGATSPVLSRKVGITPSTGDSVRTERSRRGSLVKAKEKKITDYFDSATVDIELETASPVIRLKDIYASNLEEIDSESNKRHTSPIKERRGSGKGMTEKIMEVINSGKGGKSPETSIKGKSESPSISRGSKISGMADAESKGDSSPSQSVKSLRKSSKSESNLISDVQGKMDEIPPQSRAKSPSPDKMSMKRVPRKSDSRTEDSSPRTIRSPGKSTKSGSDLITIGSDEQRKMDEISSQSRAKSPSPDKKSMKRLPRKSDSRREDSSPRPIRSPRKSSISVSDLVSVSSEDNGKQDEISPNLQEQSPSPDRKPEVRSPRKSGSDSISVSSSYKGNKNEISSSGRSEKSPSPDKKYLKRLESQPRKSDSSNEDIKTISVDSPSRSFPEDPPSVRSPRKSAKSGSGQISVSLDKPDEKAGLSPTCRQERRPSPDKILSKRLSRKSESSIEGTKTINESSPSRAIPKTDSDSITSHRKRAKSGSDQISVGSDEQKGEAEGSSTRLKEMSPLLKQRPAKRNSKNSKSDGSLVPGVDEEVTKLTQQESRRRTDSRSESVIGLSVVDLTSSSKKGKGRSARVSVTSISVDDAAGFTHSPRKQEEVQLPAADGTSKSEKLSPVPISPIKTPSNMPLRKRSDWEVSDTALSEDSTTIVPSPRGSEGNVKSSKMEFDSEQLSYEVIDTGSGQMWKSMQREGRKMSLENTEHSINPKDVDSLLAPKNDGGNRSPLKPSESARLLDESNSKSISKPVLLNKAMAMDWEPTNTPETKNEGITSIEIKHADSRDESSSETPRRSKNSKRRKSGSQQTPVSSEFQVSSLQADIDSPSMLEKSSPLHGKNVMIEVTDGLKKPHIRGKKKKSRKRNKSGSENEVGSSLVLTKDDTLPENKKEADTEGQQLTPKGMSDEVKIHNAHSKKKKKNRRRNKSGSDQLPTPAGCQVSSVVETASSSLVLTKEDSLPDDEVKTDTEKELLISNKFSGDTKSLNVSDRKRKEPKRSSESDSQAASSDTSSGDHKENGLVDEKTEETSEKEKKASAPVEETRFKDNSWKMGDSEVTVRRRGGGTIIGSRPVFSDDAKYVYVNCGWGVRVFSIETGECVKVFDAFSKDHKVVACFCWKSCPAALTSEGVFIAWDPRSGRVQQKVRLNVRELIVDGFFFSVGSETILCLALETKRSTWLQVYSGTTFRSQPQHPLNHRKIGHPYNLHHLSVGCNPERPLIAFISKGNKKCKIINIENKAVGSGILPGPGKDWTCVQCHPTEDTVALGDSIGRIVVYRIGRAGDKNNMQLLPSVYHWHTLPVSEIAFTSAGSSMYSGGGELTLVKWNLENPHIKNYLPRLSADIVHIAVSPYNQMIAIATLDNGIQIVSPNNKLHCVLQQLSWSVFVGEKEGMFPAGLIYDPRSRGLMLNGRPGHLQLYSPLSETLTYNIDVTMMNYLTQERDKVIVNTQVTHSALTSDGLWLATIETRYEPGLALELKLKFWEYNNDKKRYVLATVIDMPHDGKVHSIKFSPGNTGSVSNEDVDGDHEVVLASTGADKKLRLWSKTPIDSIYQKGSTWRCQNACFYRDRSSGPCSFSYDGSLLAVGFNSVLTLWDVENVVLKQTITRGTEELKFVEFGRDDCCHILMCATGSNIVAWNLLTLSLVWKVDTRAALFVPDPYSCFFAIFTVENQWKILDAHNGEVAFTMNSDGKSEVGYHSSKSQVLAAVFAPRHRPNPDAPQWMKNSYLYYIDIYQELNCLEPANEISQLPIFQLAFDKDAGTPFGSLVGAKSVREATDEEHSKQVVGYGVLGSQAVTQLLRPPAHTLPSVSLLCGSFLQSFVIMKRDAPHAESDHEDKSEDDKTTVVASSDSEDDTRKSSTSKKSFSFKKPAKPKGASKSGKSPKARRRKQNKQQKTGSAEKKELDEPMETETIDLRKHFPPLDDDDAAESMFVIDD</sequence>
<dbReference type="GO" id="GO:0006364">
    <property type="term" value="P:rRNA processing"/>
    <property type="evidence" value="ECO:0007669"/>
    <property type="project" value="UniProtKB-KW"/>
</dbReference>
<evidence type="ECO:0000256" key="3">
    <source>
        <dbReference type="ARBA" id="ARBA00022552"/>
    </source>
</evidence>
<evidence type="ECO:0000256" key="2">
    <source>
        <dbReference type="ARBA" id="ARBA00022517"/>
    </source>
</evidence>
<feature type="compositionally biased region" description="Basic and acidic residues" evidence="8">
    <location>
        <begin position="1132"/>
        <end position="1144"/>
    </location>
</feature>
<name>A0A146M7H8_LYGHE</name>
<evidence type="ECO:0000256" key="4">
    <source>
        <dbReference type="ARBA" id="ARBA00022574"/>
    </source>
</evidence>
<feature type="compositionally biased region" description="Polar residues" evidence="8">
    <location>
        <begin position="951"/>
        <end position="965"/>
    </location>
</feature>
<feature type="compositionally biased region" description="Basic and acidic residues" evidence="8">
    <location>
        <begin position="922"/>
        <end position="938"/>
    </location>
</feature>
<keyword evidence="2" id="KW-0690">Ribosome biogenesis</keyword>
<feature type="compositionally biased region" description="Basic and acidic residues" evidence="8">
    <location>
        <begin position="573"/>
        <end position="594"/>
    </location>
</feature>
<dbReference type="GO" id="GO:0032040">
    <property type="term" value="C:small-subunit processome"/>
    <property type="evidence" value="ECO:0007669"/>
    <property type="project" value="InterPro"/>
</dbReference>
<protein>
    <submittedName>
        <fullName evidence="10">WD repeat-containing protein 75</fullName>
    </submittedName>
</protein>
<feature type="compositionally biased region" description="Basic and acidic residues" evidence="8">
    <location>
        <begin position="226"/>
        <end position="250"/>
    </location>
</feature>
<evidence type="ECO:0000256" key="6">
    <source>
        <dbReference type="ARBA" id="ARBA00023163"/>
    </source>
</evidence>
<evidence type="ECO:0000256" key="1">
    <source>
        <dbReference type="ARBA" id="ARBA00004604"/>
    </source>
</evidence>
<dbReference type="Pfam" id="PF23769">
    <property type="entry name" value="Beta-prop_WDR75_2nd"/>
    <property type="match status" value="1"/>
</dbReference>
<dbReference type="GO" id="GO:2000234">
    <property type="term" value="P:positive regulation of rRNA processing"/>
    <property type="evidence" value="ECO:0007669"/>
    <property type="project" value="TreeGrafter"/>
</dbReference>
<evidence type="ECO:0000256" key="8">
    <source>
        <dbReference type="SAM" id="MobiDB-lite"/>
    </source>
</evidence>
<feature type="compositionally biased region" description="Basic and acidic residues" evidence="8">
    <location>
        <begin position="344"/>
        <end position="354"/>
    </location>
</feature>
<feature type="compositionally biased region" description="Basic residues" evidence="8">
    <location>
        <begin position="2025"/>
        <end position="2036"/>
    </location>
</feature>
<feature type="region of interest" description="Disordered" evidence="8">
    <location>
        <begin position="1"/>
        <end position="183"/>
    </location>
</feature>
<feature type="compositionally biased region" description="Basic and acidic residues" evidence="8">
    <location>
        <begin position="691"/>
        <end position="700"/>
    </location>
</feature>
<feature type="domain" description="WD repeat-containing protein 75 second beta-propeller" evidence="9">
    <location>
        <begin position="1540"/>
        <end position="1874"/>
    </location>
</feature>
<dbReference type="SMART" id="SM00320">
    <property type="entry name" value="WD40"/>
    <property type="match status" value="4"/>
</dbReference>
<keyword evidence="6" id="KW-0804">Transcription</keyword>
<feature type="compositionally biased region" description="Basic residues" evidence="8">
    <location>
        <begin position="1055"/>
        <end position="1070"/>
    </location>
</feature>
<dbReference type="Pfam" id="PF23869">
    <property type="entry name" value="Beta-prop_WDR75_1st"/>
    <property type="match status" value="1"/>
</dbReference>
<feature type="compositionally biased region" description="Polar residues" evidence="8">
    <location>
        <begin position="789"/>
        <end position="799"/>
    </location>
</feature>
<feature type="region of interest" description="Disordered" evidence="8">
    <location>
        <begin position="830"/>
        <end position="1185"/>
    </location>
</feature>
<organism evidence="10">
    <name type="scientific">Lygus hesperus</name>
    <name type="common">Western plant bug</name>
    <dbReference type="NCBI Taxonomy" id="30085"/>
    <lineage>
        <taxon>Eukaryota</taxon>
        <taxon>Metazoa</taxon>
        <taxon>Ecdysozoa</taxon>
        <taxon>Arthropoda</taxon>
        <taxon>Hexapoda</taxon>
        <taxon>Insecta</taxon>
        <taxon>Pterygota</taxon>
        <taxon>Neoptera</taxon>
        <taxon>Paraneoptera</taxon>
        <taxon>Hemiptera</taxon>
        <taxon>Heteroptera</taxon>
        <taxon>Panheteroptera</taxon>
        <taxon>Cimicomorpha</taxon>
        <taxon>Miridae</taxon>
        <taxon>Mirini</taxon>
        <taxon>Lygus</taxon>
    </lineage>
</organism>
<keyword evidence="3" id="KW-0698">rRNA processing</keyword>
<keyword evidence="5" id="KW-0677">Repeat</keyword>
<accession>A0A146M7H8</accession>
<evidence type="ECO:0000259" key="9">
    <source>
        <dbReference type="Pfam" id="PF23769"/>
    </source>
</evidence>
<dbReference type="InterPro" id="IPR011047">
    <property type="entry name" value="Quinoprotein_ADH-like_sf"/>
</dbReference>
<gene>
    <name evidence="10" type="primary">wdr75</name>
    <name evidence="10" type="ORF">g.90406</name>
</gene>
<feature type="compositionally biased region" description="Basic and acidic residues" evidence="8">
    <location>
        <begin position="172"/>
        <end position="183"/>
    </location>
</feature>
<feature type="compositionally biased region" description="Basic and acidic residues" evidence="8">
    <location>
        <begin position="1098"/>
        <end position="1116"/>
    </location>
</feature>
<reference evidence="10" key="1">
    <citation type="journal article" date="2016" name="Gigascience">
        <title>De novo construction of an expanded transcriptome assembly for the western tarnished plant bug, Lygus hesperus.</title>
        <authorList>
            <person name="Tassone E.E."/>
            <person name="Geib S.M."/>
            <person name="Hall B."/>
            <person name="Fabrick J.A."/>
            <person name="Brent C.S."/>
            <person name="Hull J.J."/>
        </authorList>
    </citation>
    <scope>NUCLEOTIDE SEQUENCE</scope>
</reference>
<feature type="compositionally biased region" description="Polar residues" evidence="8">
    <location>
        <begin position="447"/>
        <end position="457"/>
    </location>
</feature>
<feature type="compositionally biased region" description="Low complexity" evidence="8">
    <location>
        <begin position="1145"/>
        <end position="1155"/>
    </location>
</feature>
<feature type="compositionally biased region" description="Basic and acidic residues" evidence="8">
    <location>
        <begin position="1972"/>
        <end position="1987"/>
    </location>
</feature>
<comment type="subcellular location">
    <subcellularLocation>
        <location evidence="1">Nucleus</location>
        <location evidence="1">Nucleolus</location>
    </subcellularLocation>
</comment>
<dbReference type="EMBL" id="GDHC01003637">
    <property type="protein sequence ID" value="JAQ14992.1"/>
    <property type="molecule type" value="Transcribed_RNA"/>
</dbReference>
<keyword evidence="7" id="KW-0539">Nucleus</keyword>
<dbReference type="InterPro" id="IPR036322">
    <property type="entry name" value="WD40_repeat_dom_sf"/>
</dbReference>
<feature type="compositionally biased region" description="Polar residues" evidence="8">
    <location>
        <begin position="907"/>
        <end position="918"/>
    </location>
</feature>
<feature type="compositionally biased region" description="Polar residues" evidence="8">
    <location>
        <begin position="1120"/>
        <end position="1131"/>
    </location>
</feature>
<dbReference type="PANTHER" id="PTHR44215:SF1">
    <property type="entry name" value="WD REPEAT-CONTAINING PROTEIN 75"/>
    <property type="match status" value="1"/>
</dbReference>
<dbReference type="SUPFAM" id="SSF50998">
    <property type="entry name" value="Quinoprotein alcohol dehydrogenase-like"/>
    <property type="match status" value="1"/>
</dbReference>
<evidence type="ECO:0000256" key="5">
    <source>
        <dbReference type="ARBA" id="ARBA00022737"/>
    </source>
</evidence>
<dbReference type="InterPro" id="IPR015943">
    <property type="entry name" value="WD40/YVTN_repeat-like_dom_sf"/>
</dbReference>
<feature type="compositionally biased region" description="Acidic residues" evidence="8">
    <location>
        <begin position="2066"/>
        <end position="2080"/>
    </location>
</feature>
<feature type="compositionally biased region" description="Basic and acidic residues" evidence="8">
    <location>
        <begin position="41"/>
        <end position="52"/>
    </location>
</feature>
<feature type="compositionally biased region" description="Polar residues" evidence="8">
    <location>
        <begin position="598"/>
        <end position="608"/>
    </location>
</feature>
<feature type="compositionally biased region" description="Polar residues" evidence="8">
    <location>
        <begin position="1083"/>
        <end position="1096"/>
    </location>
</feature>
<evidence type="ECO:0000256" key="7">
    <source>
        <dbReference type="ARBA" id="ARBA00023242"/>
    </source>
</evidence>
<proteinExistence type="predicted"/>
<dbReference type="SUPFAM" id="SSF50978">
    <property type="entry name" value="WD40 repeat-like"/>
    <property type="match status" value="2"/>
</dbReference>
<dbReference type="InterPro" id="IPR001680">
    <property type="entry name" value="WD40_rpt"/>
</dbReference>
<feature type="compositionally biased region" description="Basic and acidic residues" evidence="8">
    <location>
        <begin position="837"/>
        <end position="859"/>
    </location>
</feature>
<keyword evidence="4" id="KW-0853">WD repeat</keyword>
<feature type="compositionally biased region" description="Basic and acidic residues" evidence="8">
    <location>
        <begin position="1024"/>
        <end position="1037"/>
    </location>
</feature>
<feature type="compositionally biased region" description="Basic and acidic residues" evidence="8">
    <location>
        <begin position="406"/>
        <end position="416"/>
    </location>
</feature>
<feature type="compositionally biased region" description="Polar residues" evidence="8">
    <location>
        <begin position="93"/>
        <end position="105"/>
    </location>
</feature>
<feature type="compositionally biased region" description="Basic and acidic residues" evidence="8">
    <location>
        <begin position="8"/>
        <end position="18"/>
    </location>
</feature>